<dbReference type="GO" id="GO:0005662">
    <property type="term" value="C:DNA replication factor A complex"/>
    <property type="evidence" value="ECO:0007669"/>
    <property type="project" value="TreeGrafter"/>
</dbReference>
<evidence type="ECO:0000256" key="3">
    <source>
        <dbReference type="ARBA" id="ARBA00023242"/>
    </source>
</evidence>
<dbReference type="SUPFAM" id="SSF50249">
    <property type="entry name" value="Nucleic acid-binding proteins"/>
    <property type="match status" value="1"/>
</dbReference>
<dbReference type="PANTHER" id="PTHR15114">
    <property type="entry name" value="REPLICATION PROTEIN A3"/>
    <property type="match status" value="1"/>
</dbReference>
<dbReference type="InterPro" id="IPR012340">
    <property type="entry name" value="NA-bd_OB-fold"/>
</dbReference>
<dbReference type="CDD" id="cd04479">
    <property type="entry name" value="RPA3"/>
    <property type="match status" value="1"/>
</dbReference>
<comment type="subcellular location">
    <subcellularLocation>
        <location evidence="1">Nucleus</location>
    </subcellularLocation>
</comment>
<protein>
    <submittedName>
        <fullName evidence="4">Replication factor A protein 3</fullName>
    </submittedName>
</protein>
<dbReference type="EMBL" id="ML119111">
    <property type="protein sequence ID" value="RPB15902.1"/>
    <property type="molecule type" value="Genomic_DNA"/>
</dbReference>
<dbReference type="FunFam" id="2.40.50.140:FF:000271">
    <property type="entry name" value="Similar to ssDNA binding protein Ssb3"/>
    <property type="match status" value="1"/>
</dbReference>
<dbReference type="GO" id="GO:0035861">
    <property type="term" value="C:site of double-strand break"/>
    <property type="evidence" value="ECO:0007669"/>
    <property type="project" value="TreeGrafter"/>
</dbReference>
<keyword evidence="3" id="KW-0539">Nucleus</keyword>
<proteinExistence type="inferred from homology"/>
<comment type="similarity">
    <text evidence="2">Belongs to the replication factor A protein 3 family.</text>
</comment>
<dbReference type="STRING" id="1392247.A0A3N4L2Z5"/>
<keyword evidence="5" id="KW-1185">Reference proteome</keyword>
<dbReference type="AlphaFoldDB" id="A0A3N4L2Z5"/>
<dbReference type="PANTHER" id="PTHR15114:SF1">
    <property type="entry name" value="REPLICATION PROTEIN A 14 KDA SUBUNIT"/>
    <property type="match status" value="1"/>
</dbReference>
<dbReference type="Gene3D" id="2.40.50.140">
    <property type="entry name" value="Nucleic acid-binding proteins"/>
    <property type="match status" value="1"/>
</dbReference>
<name>A0A3N4L2Z5_9PEZI</name>
<reference evidence="4 5" key="1">
    <citation type="journal article" date="2018" name="Nat. Ecol. Evol.">
        <title>Pezizomycetes genomes reveal the molecular basis of ectomycorrhizal truffle lifestyle.</title>
        <authorList>
            <person name="Murat C."/>
            <person name="Payen T."/>
            <person name="Noel B."/>
            <person name="Kuo A."/>
            <person name="Morin E."/>
            <person name="Chen J."/>
            <person name="Kohler A."/>
            <person name="Krizsan K."/>
            <person name="Balestrini R."/>
            <person name="Da Silva C."/>
            <person name="Montanini B."/>
            <person name="Hainaut M."/>
            <person name="Levati E."/>
            <person name="Barry K.W."/>
            <person name="Belfiori B."/>
            <person name="Cichocki N."/>
            <person name="Clum A."/>
            <person name="Dockter R.B."/>
            <person name="Fauchery L."/>
            <person name="Guy J."/>
            <person name="Iotti M."/>
            <person name="Le Tacon F."/>
            <person name="Lindquist E.A."/>
            <person name="Lipzen A."/>
            <person name="Malagnac F."/>
            <person name="Mello A."/>
            <person name="Molinier V."/>
            <person name="Miyauchi S."/>
            <person name="Poulain J."/>
            <person name="Riccioni C."/>
            <person name="Rubini A."/>
            <person name="Sitrit Y."/>
            <person name="Splivallo R."/>
            <person name="Traeger S."/>
            <person name="Wang M."/>
            <person name="Zifcakova L."/>
            <person name="Wipf D."/>
            <person name="Zambonelli A."/>
            <person name="Paolocci F."/>
            <person name="Nowrousian M."/>
            <person name="Ottonello S."/>
            <person name="Baldrian P."/>
            <person name="Spatafora J.W."/>
            <person name="Henrissat B."/>
            <person name="Nagy L.G."/>
            <person name="Aury J.M."/>
            <person name="Wincker P."/>
            <person name="Grigoriev I.V."/>
            <person name="Bonfante P."/>
            <person name="Martin F.M."/>
        </authorList>
    </citation>
    <scope>NUCLEOTIDE SEQUENCE [LARGE SCALE GENOMIC DNA]</scope>
    <source>
        <strain evidence="4 5">CCBAS932</strain>
    </source>
</reference>
<sequence length="105" mass="11755">MNEQAPRINAPLLERFQGRVVRIVGKVLELHGETATIDSHGTIIAHLDRDSHLAVGHAAELVGKIQQDLSVKVLNSIDFGTNIDFNVYDSLVEVNHMYKEIFYDS</sequence>
<evidence type="ECO:0000256" key="2">
    <source>
        <dbReference type="ARBA" id="ARBA00009761"/>
    </source>
</evidence>
<dbReference type="GO" id="GO:0006298">
    <property type="term" value="P:mismatch repair"/>
    <property type="evidence" value="ECO:0007669"/>
    <property type="project" value="TreeGrafter"/>
</dbReference>
<dbReference type="GO" id="GO:0006289">
    <property type="term" value="P:nucleotide-excision repair"/>
    <property type="evidence" value="ECO:0007669"/>
    <property type="project" value="TreeGrafter"/>
</dbReference>
<gene>
    <name evidence="4" type="ORF">P167DRAFT_602975</name>
</gene>
<dbReference type="GO" id="GO:0003697">
    <property type="term" value="F:single-stranded DNA binding"/>
    <property type="evidence" value="ECO:0007669"/>
    <property type="project" value="TreeGrafter"/>
</dbReference>
<organism evidence="4 5">
    <name type="scientific">Morchella conica CCBAS932</name>
    <dbReference type="NCBI Taxonomy" id="1392247"/>
    <lineage>
        <taxon>Eukaryota</taxon>
        <taxon>Fungi</taxon>
        <taxon>Dikarya</taxon>
        <taxon>Ascomycota</taxon>
        <taxon>Pezizomycotina</taxon>
        <taxon>Pezizomycetes</taxon>
        <taxon>Pezizales</taxon>
        <taxon>Morchellaceae</taxon>
        <taxon>Morchella</taxon>
    </lineage>
</organism>
<accession>A0A3N4L2Z5</accession>
<dbReference type="GO" id="GO:0006284">
    <property type="term" value="P:base-excision repair"/>
    <property type="evidence" value="ECO:0007669"/>
    <property type="project" value="TreeGrafter"/>
</dbReference>
<evidence type="ECO:0000313" key="4">
    <source>
        <dbReference type="EMBL" id="RPB15902.1"/>
    </source>
</evidence>
<dbReference type="Pfam" id="PF08661">
    <property type="entry name" value="Rep_fac-A_3"/>
    <property type="match status" value="1"/>
</dbReference>
<dbReference type="OrthoDB" id="188186at2759"/>
<dbReference type="GO" id="GO:0003684">
    <property type="term" value="F:damaged DNA binding"/>
    <property type="evidence" value="ECO:0007669"/>
    <property type="project" value="TreeGrafter"/>
</dbReference>
<evidence type="ECO:0000313" key="5">
    <source>
        <dbReference type="Proteomes" id="UP000277580"/>
    </source>
</evidence>
<dbReference type="GO" id="GO:0000724">
    <property type="term" value="P:double-strand break repair via homologous recombination"/>
    <property type="evidence" value="ECO:0007669"/>
    <property type="project" value="TreeGrafter"/>
</dbReference>
<dbReference type="GO" id="GO:0006260">
    <property type="term" value="P:DNA replication"/>
    <property type="evidence" value="ECO:0007669"/>
    <property type="project" value="InterPro"/>
</dbReference>
<dbReference type="InterPro" id="IPR013970">
    <property type="entry name" value="Rfa2"/>
</dbReference>
<evidence type="ECO:0000256" key="1">
    <source>
        <dbReference type="ARBA" id="ARBA00004123"/>
    </source>
</evidence>
<dbReference type="InParanoid" id="A0A3N4L2Z5"/>
<dbReference type="Proteomes" id="UP000277580">
    <property type="component" value="Unassembled WGS sequence"/>
</dbReference>